<name>A0A2D0R4I6_ICTPU</name>
<dbReference type="PROSITE" id="PS00615">
    <property type="entry name" value="C_TYPE_LECTIN_1"/>
    <property type="match status" value="1"/>
</dbReference>
<evidence type="ECO:0000313" key="6">
    <source>
        <dbReference type="Proteomes" id="UP000221080"/>
    </source>
</evidence>
<organism evidence="6 7">
    <name type="scientific">Ictalurus punctatus</name>
    <name type="common">Channel catfish</name>
    <name type="synonym">Silurus punctatus</name>
    <dbReference type="NCBI Taxonomy" id="7998"/>
    <lineage>
        <taxon>Eukaryota</taxon>
        <taxon>Metazoa</taxon>
        <taxon>Chordata</taxon>
        <taxon>Craniata</taxon>
        <taxon>Vertebrata</taxon>
        <taxon>Euteleostomi</taxon>
        <taxon>Actinopterygii</taxon>
        <taxon>Neopterygii</taxon>
        <taxon>Teleostei</taxon>
        <taxon>Ostariophysi</taxon>
        <taxon>Siluriformes</taxon>
        <taxon>Ictaluridae</taxon>
        <taxon>Ictalurus</taxon>
    </lineage>
</organism>
<keyword evidence="6" id="KW-1185">Reference proteome</keyword>
<dbReference type="AlphaFoldDB" id="A0A2D0R4I6"/>
<gene>
    <name evidence="7" type="primary">LOC108266556</name>
</gene>
<dbReference type="SUPFAM" id="SSF56436">
    <property type="entry name" value="C-type lectin-like"/>
    <property type="match status" value="1"/>
</dbReference>
<dbReference type="PANTHER" id="PTHR22803">
    <property type="entry name" value="MANNOSE, PHOSPHOLIPASE, LECTIN RECEPTOR RELATED"/>
    <property type="match status" value="1"/>
</dbReference>
<dbReference type="CDD" id="cd03590">
    <property type="entry name" value="CLECT_DC-SIGN_like"/>
    <property type="match status" value="1"/>
</dbReference>
<evidence type="ECO:0000313" key="7">
    <source>
        <dbReference type="RefSeq" id="XP_017325522.1"/>
    </source>
</evidence>
<dbReference type="Proteomes" id="UP000221080">
    <property type="component" value="Chromosome 6"/>
</dbReference>
<evidence type="ECO:0000256" key="3">
    <source>
        <dbReference type="SAM" id="Coils"/>
    </source>
</evidence>
<dbReference type="KEGG" id="ipu:108266556"/>
<reference evidence="6" key="1">
    <citation type="journal article" date="2016" name="Nat. Commun.">
        <title>The channel catfish genome sequence provides insights into the evolution of scale formation in teleosts.</title>
        <authorList>
            <person name="Liu Z."/>
            <person name="Liu S."/>
            <person name="Yao J."/>
            <person name="Bao L."/>
            <person name="Zhang J."/>
            <person name="Li Y."/>
            <person name="Jiang C."/>
            <person name="Sun L."/>
            <person name="Wang R."/>
            <person name="Zhang Y."/>
            <person name="Zhou T."/>
            <person name="Zeng Q."/>
            <person name="Fu Q."/>
            <person name="Gao S."/>
            <person name="Li N."/>
            <person name="Koren S."/>
            <person name="Jiang Y."/>
            <person name="Zimin A."/>
            <person name="Xu P."/>
            <person name="Phillippy A.M."/>
            <person name="Geng X."/>
            <person name="Song L."/>
            <person name="Sun F."/>
            <person name="Li C."/>
            <person name="Wang X."/>
            <person name="Chen A."/>
            <person name="Jin Y."/>
            <person name="Yuan Z."/>
            <person name="Yang Y."/>
            <person name="Tan S."/>
            <person name="Peatman E."/>
            <person name="Lu J."/>
            <person name="Qin Z."/>
            <person name="Dunham R."/>
            <person name="Li Z."/>
            <person name="Sonstegard T."/>
            <person name="Feng J."/>
            <person name="Danzmann R.G."/>
            <person name="Schroeder S."/>
            <person name="Scheffler B."/>
            <person name="Duke M.V."/>
            <person name="Ballard L."/>
            <person name="Kucuktas H."/>
            <person name="Kaltenboeck L."/>
            <person name="Liu H."/>
            <person name="Armbruster J."/>
            <person name="Xie Y."/>
            <person name="Kirby M.L."/>
            <person name="Tian Y."/>
            <person name="Flanagan M.E."/>
            <person name="Mu W."/>
            <person name="Waldbieser G.C."/>
        </authorList>
    </citation>
    <scope>NUCLEOTIDE SEQUENCE [LARGE SCALE GENOMIC DNA]</scope>
    <source>
        <strain evidence="6">SDA103</strain>
    </source>
</reference>
<keyword evidence="3" id="KW-0175">Coiled coil</keyword>
<dbReference type="SMART" id="SM00034">
    <property type="entry name" value="CLECT"/>
    <property type="match status" value="1"/>
</dbReference>
<dbReference type="InterPro" id="IPR050111">
    <property type="entry name" value="C-type_lectin/snaclec_domain"/>
</dbReference>
<dbReference type="InterPro" id="IPR033989">
    <property type="entry name" value="CD209-like_CTLD"/>
</dbReference>
<dbReference type="InterPro" id="IPR016186">
    <property type="entry name" value="C-type_lectin-like/link_sf"/>
</dbReference>
<feature type="domain" description="C-type lectin" evidence="5">
    <location>
        <begin position="175"/>
        <end position="290"/>
    </location>
</feature>
<keyword evidence="4" id="KW-0472">Membrane</keyword>
<dbReference type="GO" id="GO:0030246">
    <property type="term" value="F:carbohydrate binding"/>
    <property type="evidence" value="ECO:0007669"/>
    <property type="project" value="UniProtKB-KW"/>
</dbReference>
<dbReference type="Gene3D" id="1.20.5.400">
    <property type="match status" value="1"/>
</dbReference>
<dbReference type="OrthoDB" id="8950604at2759"/>
<dbReference type="RefSeq" id="XP_017325522.1">
    <property type="nucleotide sequence ID" value="XM_017470033.3"/>
</dbReference>
<keyword evidence="2" id="KW-1015">Disulfide bond</keyword>
<dbReference type="Pfam" id="PF00059">
    <property type="entry name" value="Lectin_C"/>
    <property type="match status" value="1"/>
</dbReference>
<dbReference type="InterPro" id="IPR016187">
    <property type="entry name" value="CTDL_fold"/>
</dbReference>
<keyword evidence="4" id="KW-0812">Transmembrane</keyword>
<feature type="transmembrane region" description="Helical" evidence="4">
    <location>
        <begin position="63"/>
        <end position="84"/>
    </location>
</feature>
<evidence type="ECO:0000259" key="5">
    <source>
        <dbReference type="PROSITE" id="PS50041"/>
    </source>
</evidence>
<accession>A0A2D0R4I6</accession>
<sequence>MMKSVYENSIFAAHSSSADLNGSTDSYEDIYANEDVIEMRVTRSNKETMTSEPNTSGHRCYRLAVVCLLMLIVLLLAAIAILWFKLTTEKDQIQTSYNNMTTQRDQLQTSCSNLTAERDQLTTSYRKLTAERDQLTTSYKKSAEERDQFLRKTEELQNRISQLKRDINTPGWKYFSSSIYYISTEKKSWSESRHDCQGRGADLVIINSREEQDFMDVWRRGEAGWIGLTDREREGVWRWVDGTQLTSGFWGNGEPNSKGDEDCALSGYWSKSAPNWVDISCNDRYVWICEKNISS</sequence>
<evidence type="ECO:0000256" key="1">
    <source>
        <dbReference type="ARBA" id="ARBA00022734"/>
    </source>
</evidence>
<feature type="coiled-coil region" evidence="3">
    <location>
        <begin position="97"/>
        <end position="166"/>
    </location>
</feature>
<protein>
    <submittedName>
        <fullName evidence="7">CD209 antigen-like protein E</fullName>
    </submittedName>
</protein>
<dbReference type="InterPro" id="IPR001304">
    <property type="entry name" value="C-type_lectin-like"/>
</dbReference>
<dbReference type="PROSITE" id="PS50041">
    <property type="entry name" value="C_TYPE_LECTIN_2"/>
    <property type="match status" value="1"/>
</dbReference>
<reference evidence="7" key="2">
    <citation type="submission" date="2025-08" db="UniProtKB">
        <authorList>
            <consortium name="RefSeq"/>
        </authorList>
    </citation>
    <scope>IDENTIFICATION</scope>
    <source>
        <tissue evidence="7">Blood</tissue>
    </source>
</reference>
<keyword evidence="4" id="KW-1133">Transmembrane helix</keyword>
<keyword evidence="1" id="KW-0430">Lectin</keyword>
<proteinExistence type="predicted"/>
<evidence type="ECO:0000256" key="4">
    <source>
        <dbReference type="SAM" id="Phobius"/>
    </source>
</evidence>
<dbReference type="GeneID" id="108266556"/>
<evidence type="ECO:0000256" key="2">
    <source>
        <dbReference type="ARBA" id="ARBA00023157"/>
    </source>
</evidence>
<dbReference type="InterPro" id="IPR018378">
    <property type="entry name" value="C-type_lectin_CS"/>
</dbReference>
<dbReference type="Gene3D" id="3.10.100.10">
    <property type="entry name" value="Mannose-Binding Protein A, subunit A"/>
    <property type="match status" value="1"/>
</dbReference>